<dbReference type="RefSeq" id="WP_203816100.1">
    <property type="nucleotide sequence ID" value="NZ_BAAABP010000007.1"/>
</dbReference>
<comment type="caution">
    <text evidence="3">The sequence shown here is derived from an EMBL/GenBank/DDBJ whole genome shotgun (WGS) entry which is preliminary data.</text>
</comment>
<keyword evidence="1" id="KW-0233">DNA recombination</keyword>
<dbReference type="AlphaFoldDB" id="A0A919IW23"/>
<dbReference type="Pfam" id="PF00589">
    <property type="entry name" value="Phage_integrase"/>
    <property type="match status" value="1"/>
</dbReference>
<dbReference type="InterPro" id="IPR050090">
    <property type="entry name" value="Tyrosine_recombinase_XerCD"/>
</dbReference>
<dbReference type="PROSITE" id="PS51898">
    <property type="entry name" value="TYR_RECOMBINASE"/>
    <property type="match status" value="1"/>
</dbReference>
<dbReference type="PANTHER" id="PTHR30349:SF64">
    <property type="entry name" value="PROPHAGE INTEGRASE INTD-RELATED"/>
    <property type="match status" value="1"/>
</dbReference>
<dbReference type="Proteomes" id="UP000598174">
    <property type="component" value="Unassembled WGS sequence"/>
</dbReference>
<dbReference type="PANTHER" id="PTHR30349">
    <property type="entry name" value="PHAGE INTEGRASE-RELATED"/>
    <property type="match status" value="1"/>
</dbReference>
<dbReference type="InterPro" id="IPR011010">
    <property type="entry name" value="DNA_brk_join_enz"/>
</dbReference>
<dbReference type="InterPro" id="IPR013762">
    <property type="entry name" value="Integrase-like_cat_sf"/>
</dbReference>
<keyword evidence="4" id="KW-1185">Reference proteome</keyword>
<dbReference type="GO" id="GO:0003677">
    <property type="term" value="F:DNA binding"/>
    <property type="evidence" value="ECO:0007669"/>
    <property type="project" value="InterPro"/>
</dbReference>
<name>A0A919IW23_9ACTN</name>
<dbReference type="EMBL" id="BOMM01000009">
    <property type="protein sequence ID" value="GIE09500.1"/>
    <property type="molecule type" value="Genomic_DNA"/>
</dbReference>
<evidence type="ECO:0000313" key="4">
    <source>
        <dbReference type="Proteomes" id="UP000598174"/>
    </source>
</evidence>
<accession>A0A919IW23</accession>
<dbReference type="InterPro" id="IPR002104">
    <property type="entry name" value="Integrase_catalytic"/>
</dbReference>
<evidence type="ECO:0000259" key="2">
    <source>
        <dbReference type="PROSITE" id="PS51898"/>
    </source>
</evidence>
<dbReference type="CDD" id="cd00397">
    <property type="entry name" value="DNA_BRE_C"/>
    <property type="match status" value="1"/>
</dbReference>
<dbReference type="GO" id="GO:0006310">
    <property type="term" value="P:DNA recombination"/>
    <property type="evidence" value="ECO:0007669"/>
    <property type="project" value="UniProtKB-KW"/>
</dbReference>
<protein>
    <recommendedName>
        <fullName evidence="2">Tyr recombinase domain-containing protein</fullName>
    </recommendedName>
</protein>
<proteinExistence type="predicted"/>
<organism evidence="3 4">
    <name type="scientific">Paractinoplanes ferrugineus</name>
    <dbReference type="NCBI Taxonomy" id="113564"/>
    <lineage>
        <taxon>Bacteria</taxon>
        <taxon>Bacillati</taxon>
        <taxon>Actinomycetota</taxon>
        <taxon>Actinomycetes</taxon>
        <taxon>Micromonosporales</taxon>
        <taxon>Micromonosporaceae</taxon>
        <taxon>Paractinoplanes</taxon>
    </lineage>
</organism>
<dbReference type="Gene3D" id="1.10.443.10">
    <property type="entry name" value="Intergrase catalytic core"/>
    <property type="match status" value="1"/>
</dbReference>
<gene>
    <name evidence="3" type="ORF">Afe05nite_13400</name>
</gene>
<feature type="domain" description="Tyr recombinase" evidence="2">
    <location>
        <begin position="1"/>
        <end position="190"/>
    </location>
</feature>
<dbReference type="GO" id="GO:0015074">
    <property type="term" value="P:DNA integration"/>
    <property type="evidence" value="ECO:0007669"/>
    <property type="project" value="InterPro"/>
</dbReference>
<dbReference type="SUPFAM" id="SSF56349">
    <property type="entry name" value="DNA breaking-rejoining enzymes"/>
    <property type="match status" value="1"/>
</dbReference>
<sequence length="192" mass="20914">MTKGEREAIFAYADKLTLSETINPRTRRKREAVADLVAFMAGTGVRINEARAICRGDLDLLAGTAHVRGTKTRGSDRRLNLPPWLLARLTARAERLGTDGLMFSSPHHLNEPGRVWDQSNSAKALARIFIGGGFPWATPHTFRRTVATLLDQAGVPIATIADQLGHTDLAMTARVYLGRDLMGDKASVAALL</sequence>
<evidence type="ECO:0000256" key="1">
    <source>
        <dbReference type="ARBA" id="ARBA00023172"/>
    </source>
</evidence>
<evidence type="ECO:0000313" key="3">
    <source>
        <dbReference type="EMBL" id="GIE09500.1"/>
    </source>
</evidence>
<reference evidence="3" key="1">
    <citation type="submission" date="2021-01" db="EMBL/GenBank/DDBJ databases">
        <title>Whole genome shotgun sequence of Actinoplanes ferrugineus NBRC 15555.</title>
        <authorList>
            <person name="Komaki H."/>
            <person name="Tamura T."/>
        </authorList>
    </citation>
    <scope>NUCLEOTIDE SEQUENCE</scope>
    <source>
        <strain evidence="3">NBRC 15555</strain>
    </source>
</reference>